<dbReference type="PANTHER" id="PTHR45707:SF76">
    <property type="entry name" value="PROTEIN KINASE DOMAIN-CONTAINING PROTEIN"/>
    <property type="match status" value="1"/>
</dbReference>
<dbReference type="InterPro" id="IPR013783">
    <property type="entry name" value="Ig-like_fold"/>
</dbReference>
<evidence type="ECO:0000256" key="5">
    <source>
        <dbReference type="ARBA" id="ARBA00022777"/>
    </source>
</evidence>
<dbReference type="InterPro" id="IPR015943">
    <property type="entry name" value="WD40/YVTN_repeat-like_dom_sf"/>
</dbReference>
<keyword evidence="1 7" id="KW-0853">WD repeat</keyword>
<dbReference type="InterPro" id="IPR036322">
    <property type="entry name" value="WD40_repeat_dom_sf"/>
</dbReference>
<accession>A0ABC9ARW8</accession>
<sequence>MDSCTRSRDSMENEESTKMSYELLQSITDNFSEKRLLGSGTFGMVYKGTYTNGKEIAVKVLRDMAALDDKDFKNEFQNLAKLDHQNIVQLVGYCNESEDHVVEQDGRQFTAQKLHKALCFEYVDNGSLNKYISDETQGLQWHIRYKIIKGICDGLKHLHKGLETPVLHLDLKPHNILLDKEMVPKIADFGLSRIIGDERTRQTLKNDLGTGGYLPPEYTKFQLLSPAFDIFSLGIIITKIMVGKERYNDIADMQPRKLVKLVHNNWKKRLQEIVRPRSLEVYCQQVKTCIEVASKCLTEDRHGRPKIQEIINILNETEMVNIPLEIEEIHEFRTSIPSVQTSERDGVEASRSSISEEEVTFKLLEKITDGFSDARLIGRGSSGRVYKGIFEDEQVIAVRILDYFGGNNDADWVIFRDEFYNLSRIKHENIVQLLAYTYEIEEKVVEYNGRMVLAEKDNIALCWEYLQNGSLDRYISDESVGLDWCTRYKIIRGTCNGLRYLHEVLEKPILHLNLKPSNILLDANMVPKIGDFCLSILFHEGRSLEAIMNATGSLGYLPPEYINTGVISNKHDIFSLGVMILEMVTGCREYPVHHYESEKFIELILGKWRKRMQETSKGRSVKGYSRQVKRCMEIALTCIEVNRHKRPNIGDIVRALDETETWIDNDIELLDVHPLELHFPFKPKRHASCLLQLHNRQELSKLPKSHVAFRLVPESPQKYLSQLPLGGIVPPGCTYILALTTCKHPQRSALNSDDSFVLQSMAVRHCNYLDQASVIRECERIFKKARETGEGEVQEVTLKSLCAPQAEEPSSSTTNRLEIEIVAMLDAQRVSSVEVHPKKPWIMTTHQGGNLRVWNYDTLTILSLVEVPDQPVHVARFIAREEWIVAGDNNGSIHVISYDENKDDMSFNAHSGQIMSLAVHPTDSYILSSSHGDHLIKLWHWDKFWDFNKGAWECTRTFEGHSNKVSQVVFNQDTCSFASTSWDGTVKIWNLNSDVCDATLDGHLDGLLCVDYITGGDRQYLIAGSMDGTAQIWDLEIKRRREYLQGHANHISVVYSHHEHQKLITGSLDGTVRIWDATTFRLENIIAFNLGAVSDVGYIEELQRIVVGCHQGIATMMVKFS</sequence>
<dbReference type="InterPro" id="IPR017441">
    <property type="entry name" value="Protein_kinase_ATP_BS"/>
</dbReference>
<dbReference type="Proteomes" id="UP001497457">
    <property type="component" value="Chromosome 22rd"/>
</dbReference>
<feature type="domain" description="MSP" evidence="10">
    <location>
        <begin position="669"/>
        <end position="803"/>
    </location>
</feature>
<protein>
    <submittedName>
        <fullName evidence="11">Uncharacterized protein</fullName>
    </submittedName>
</protein>
<evidence type="ECO:0000256" key="1">
    <source>
        <dbReference type="ARBA" id="ARBA00022574"/>
    </source>
</evidence>
<evidence type="ECO:0000256" key="2">
    <source>
        <dbReference type="ARBA" id="ARBA00022679"/>
    </source>
</evidence>
<dbReference type="CDD" id="cd00200">
    <property type="entry name" value="WD40"/>
    <property type="match status" value="1"/>
</dbReference>
<reference evidence="11" key="1">
    <citation type="submission" date="2024-10" db="EMBL/GenBank/DDBJ databases">
        <authorList>
            <person name="Ryan C."/>
        </authorList>
    </citation>
    <scope>NUCLEOTIDE SEQUENCE [LARGE SCALE GENOMIC DNA]</scope>
</reference>
<dbReference type="InterPro" id="IPR011009">
    <property type="entry name" value="Kinase-like_dom_sf"/>
</dbReference>
<keyword evidence="3" id="KW-0677">Repeat</keyword>
<keyword evidence="6 8" id="KW-0067">ATP-binding</keyword>
<dbReference type="InterPro" id="IPR000535">
    <property type="entry name" value="MSP_dom"/>
</dbReference>
<evidence type="ECO:0000256" key="3">
    <source>
        <dbReference type="ARBA" id="ARBA00022737"/>
    </source>
</evidence>
<proteinExistence type="predicted"/>
<dbReference type="PROSITE" id="PS50082">
    <property type="entry name" value="WD_REPEATS_2"/>
    <property type="match status" value="4"/>
</dbReference>
<dbReference type="PROSITE" id="PS50011">
    <property type="entry name" value="PROTEIN_KINASE_DOM"/>
    <property type="match status" value="2"/>
</dbReference>
<dbReference type="InterPro" id="IPR019775">
    <property type="entry name" value="WD40_repeat_CS"/>
</dbReference>
<dbReference type="InterPro" id="IPR020472">
    <property type="entry name" value="WD40_PAC1"/>
</dbReference>
<evidence type="ECO:0000259" key="9">
    <source>
        <dbReference type="PROSITE" id="PS50011"/>
    </source>
</evidence>
<dbReference type="InterPro" id="IPR008271">
    <property type="entry name" value="Ser/Thr_kinase_AS"/>
</dbReference>
<dbReference type="InterPro" id="IPR008962">
    <property type="entry name" value="PapD-like_sf"/>
</dbReference>
<dbReference type="PROSITE" id="PS50294">
    <property type="entry name" value="WD_REPEATS_REGION"/>
    <property type="match status" value="3"/>
</dbReference>
<dbReference type="PRINTS" id="PR00320">
    <property type="entry name" value="GPROTEINBRPT"/>
</dbReference>
<dbReference type="Gene3D" id="2.130.10.10">
    <property type="entry name" value="YVTN repeat-like/Quinoprotein amine dehydrogenase"/>
    <property type="match status" value="1"/>
</dbReference>
<dbReference type="PROSITE" id="PS00678">
    <property type="entry name" value="WD_REPEATS_1"/>
    <property type="match status" value="2"/>
</dbReference>
<organism evidence="11 12">
    <name type="scientific">Urochloa decumbens</name>
    <dbReference type="NCBI Taxonomy" id="240449"/>
    <lineage>
        <taxon>Eukaryota</taxon>
        <taxon>Viridiplantae</taxon>
        <taxon>Streptophyta</taxon>
        <taxon>Embryophyta</taxon>
        <taxon>Tracheophyta</taxon>
        <taxon>Spermatophyta</taxon>
        <taxon>Magnoliopsida</taxon>
        <taxon>Liliopsida</taxon>
        <taxon>Poales</taxon>
        <taxon>Poaceae</taxon>
        <taxon>PACMAD clade</taxon>
        <taxon>Panicoideae</taxon>
        <taxon>Panicodae</taxon>
        <taxon>Paniceae</taxon>
        <taxon>Melinidinae</taxon>
        <taxon>Urochloa</taxon>
    </lineage>
</organism>
<evidence type="ECO:0000256" key="6">
    <source>
        <dbReference type="ARBA" id="ARBA00022840"/>
    </source>
</evidence>
<dbReference type="EMBL" id="OZ075132">
    <property type="protein sequence ID" value="CAL4985694.1"/>
    <property type="molecule type" value="Genomic_DNA"/>
</dbReference>
<feature type="repeat" description="WD" evidence="7">
    <location>
        <begin position="1000"/>
        <end position="1036"/>
    </location>
</feature>
<dbReference type="PROSITE" id="PS00107">
    <property type="entry name" value="PROTEIN_KINASE_ATP"/>
    <property type="match status" value="1"/>
</dbReference>
<dbReference type="PROSITE" id="PS00108">
    <property type="entry name" value="PROTEIN_KINASE_ST"/>
    <property type="match status" value="1"/>
</dbReference>
<dbReference type="InterPro" id="IPR000719">
    <property type="entry name" value="Prot_kinase_dom"/>
</dbReference>
<evidence type="ECO:0000256" key="7">
    <source>
        <dbReference type="PROSITE-ProRule" id="PRU00221"/>
    </source>
</evidence>
<dbReference type="InterPro" id="IPR001680">
    <property type="entry name" value="WD40_rpt"/>
</dbReference>
<evidence type="ECO:0000259" key="10">
    <source>
        <dbReference type="PROSITE" id="PS50202"/>
    </source>
</evidence>
<keyword evidence="12" id="KW-1185">Reference proteome</keyword>
<dbReference type="GO" id="GO:0005524">
    <property type="term" value="F:ATP binding"/>
    <property type="evidence" value="ECO:0007669"/>
    <property type="project" value="UniProtKB-UniRule"/>
</dbReference>
<dbReference type="Gene3D" id="3.30.200.20">
    <property type="entry name" value="Phosphorylase Kinase, domain 1"/>
    <property type="match status" value="2"/>
</dbReference>
<dbReference type="Pfam" id="PF00069">
    <property type="entry name" value="Pkinase"/>
    <property type="match status" value="2"/>
</dbReference>
<feature type="binding site" evidence="8">
    <location>
        <position position="59"/>
    </location>
    <ligand>
        <name>ATP</name>
        <dbReference type="ChEBI" id="CHEBI:30616"/>
    </ligand>
</feature>
<feature type="repeat" description="WD" evidence="7">
    <location>
        <begin position="1044"/>
        <end position="1085"/>
    </location>
</feature>
<dbReference type="Gene3D" id="1.10.510.10">
    <property type="entry name" value="Transferase(Phosphotransferase) domain 1"/>
    <property type="match status" value="2"/>
</dbReference>
<feature type="domain" description="Protein kinase" evidence="9">
    <location>
        <begin position="31"/>
        <end position="333"/>
    </location>
</feature>
<evidence type="ECO:0000313" key="12">
    <source>
        <dbReference type="Proteomes" id="UP001497457"/>
    </source>
</evidence>
<dbReference type="SMART" id="SM00320">
    <property type="entry name" value="WD40"/>
    <property type="match status" value="6"/>
</dbReference>
<dbReference type="Pfam" id="PF00400">
    <property type="entry name" value="WD40"/>
    <property type="match status" value="4"/>
</dbReference>
<dbReference type="AlphaFoldDB" id="A0ABC9ARW8"/>
<evidence type="ECO:0000313" key="11">
    <source>
        <dbReference type="EMBL" id="CAL4985694.1"/>
    </source>
</evidence>
<keyword evidence="5" id="KW-0418">Kinase</keyword>
<keyword evidence="4 8" id="KW-0547">Nucleotide-binding</keyword>
<feature type="repeat" description="WD" evidence="7">
    <location>
        <begin position="907"/>
        <end position="939"/>
    </location>
</feature>
<dbReference type="SUPFAM" id="SSF49354">
    <property type="entry name" value="PapD-like"/>
    <property type="match status" value="1"/>
</dbReference>
<gene>
    <name evidence="11" type="ORF">URODEC1_LOCUS58054</name>
</gene>
<dbReference type="SUPFAM" id="SSF56112">
    <property type="entry name" value="Protein kinase-like (PK-like)"/>
    <property type="match status" value="2"/>
</dbReference>
<name>A0ABC9ARW8_9POAL</name>
<evidence type="ECO:0000256" key="4">
    <source>
        <dbReference type="ARBA" id="ARBA00022741"/>
    </source>
</evidence>
<feature type="domain" description="Protein kinase" evidence="9">
    <location>
        <begin position="371"/>
        <end position="663"/>
    </location>
</feature>
<keyword evidence="2" id="KW-0808">Transferase</keyword>
<dbReference type="PANTHER" id="PTHR45707">
    <property type="entry name" value="C2 CALCIUM/LIPID-BINDING PLANT PHOSPHORIBOSYLTRANSFERASE FAMILY PROTEIN"/>
    <property type="match status" value="1"/>
</dbReference>
<dbReference type="SUPFAM" id="SSF50978">
    <property type="entry name" value="WD40 repeat-like"/>
    <property type="match status" value="1"/>
</dbReference>
<dbReference type="GO" id="GO:0016301">
    <property type="term" value="F:kinase activity"/>
    <property type="evidence" value="ECO:0007669"/>
    <property type="project" value="UniProtKB-KW"/>
</dbReference>
<dbReference type="Gene3D" id="2.60.40.10">
    <property type="entry name" value="Immunoglobulins"/>
    <property type="match status" value="1"/>
</dbReference>
<dbReference type="PROSITE" id="PS50202">
    <property type="entry name" value="MSP"/>
    <property type="match status" value="1"/>
</dbReference>
<dbReference type="SMART" id="SM00220">
    <property type="entry name" value="S_TKc"/>
    <property type="match status" value="2"/>
</dbReference>
<dbReference type="FunFam" id="3.30.200.20:FF:000465">
    <property type="entry name" value="Cysteine-rich receptor-like protein kinase 6"/>
    <property type="match status" value="1"/>
</dbReference>
<feature type="repeat" description="WD" evidence="7">
    <location>
        <begin position="958"/>
        <end position="999"/>
    </location>
</feature>
<dbReference type="FunFam" id="1.10.510.10:FF:000870">
    <property type="entry name" value="OSJNBa0016N04.16-like protein"/>
    <property type="match status" value="2"/>
</dbReference>
<evidence type="ECO:0000256" key="8">
    <source>
        <dbReference type="PROSITE-ProRule" id="PRU10141"/>
    </source>
</evidence>